<comment type="caution">
    <text evidence="1">The sequence shown here is derived from an EMBL/GenBank/DDBJ whole genome shotgun (WGS) entry which is preliminary data.</text>
</comment>
<evidence type="ECO:0000313" key="1">
    <source>
        <dbReference type="EMBL" id="KAF7255092.1"/>
    </source>
</evidence>
<dbReference type="OrthoDB" id="6283219at2759"/>
<dbReference type="Proteomes" id="UP000822476">
    <property type="component" value="Unassembled WGS sequence"/>
</dbReference>
<organism evidence="1 2">
    <name type="scientific">Paragonimus skrjabini miyazakii</name>
    <dbReference type="NCBI Taxonomy" id="59628"/>
    <lineage>
        <taxon>Eukaryota</taxon>
        <taxon>Metazoa</taxon>
        <taxon>Spiralia</taxon>
        <taxon>Lophotrochozoa</taxon>
        <taxon>Platyhelminthes</taxon>
        <taxon>Trematoda</taxon>
        <taxon>Digenea</taxon>
        <taxon>Plagiorchiida</taxon>
        <taxon>Troglotremata</taxon>
        <taxon>Troglotrematidae</taxon>
        <taxon>Paragonimus</taxon>
    </lineage>
</organism>
<dbReference type="EMBL" id="JTDE01004324">
    <property type="protein sequence ID" value="KAF7255092.1"/>
    <property type="molecule type" value="Genomic_DNA"/>
</dbReference>
<name>A0A8S9YK75_9TREM</name>
<protein>
    <submittedName>
        <fullName evidence="1">Uncharacterized protein</fullName>
    </submittedName>
</protein>
<reference evidence="1" key="1">
    <citation type="submission" date="2019-07" db="EMBL/GenBank/DDBJ databases">
        <title>Annotation for the trematode Paragonimus miyazaki's.</title>
        <authorList>
            <person name="Choi Y.-J."/>
        </authorList>
    </citation>
    <scope>NUCLEOTIDE SEQUENCE</scope>
    <source>
        <strain evidence="1">Japan</strain>
    </source>
</reference>
<proteinExistence type="predicted"/>
<dbReference type="AlphaFoldDB" id="A0A8S9YK75"/>
<evidence type="ECO:0000313" key="2">
    <source>
        <dbReference type="Proteomes" id="UP000822476"/>
    </source>
</evidence>
<sequence>MTGNQIRLTYLSHFCNGLAVTAIQHFTVLDADGGYVLAGIIPEKRFGENFVVTRFFMDELLDGSRLSPGNSTALGYLAQQMRVCEVTLTQLKYDSDLNTSGTNEIIVKWLPSHLRVK</sequence>
<accession>A0A8S9YK75</accession>
<gene>
    <name evidence="1" type="ORF">EG68_08043</name>
</gene>
<keyword evidence="2" id="KW-1185">Reference proteome</keyword>